<comment type="caution">
    <text evidence="7">Lacks conserved residue(s) required for the propagation of feature annotation.</text>
</comment>
<keyword evidence="7" id="KW-0067">ATP-binding</keyword>
<feature type="short sequence motif" description="Meso-diaminopimelate recognition motif" evidence="7">
    <location>
        <begin position="426"/>
        <end position="429"/>
    </location>
</feature>
<reference evidence="13" key="1">
    <citation type="journal article" date="2019" name="Int. J. Syst. Evol. Microbiol.">
        <title>The Global Catalogue of Microorganisms (GCM) 10K type strain sequencing project: providing services to taxonomists for standard genome sequencing and annotation.</title>
        <authorList>
            <consortium name="The Broad Institute Genomics Platform"/>
            <consortium name="The Broad Institute Genome Sequencing Center for Infectious Disease"/>
            <person name="Wu L."/>
            <person name="Ma J."/>
        </authorList>
    </citation>
    <scope>NUCLEOTIDE SEQUENCE [LARGE SCALE GENOMIC DNA]</scope>
    <source>
        <strain evidence="13">CCUG 43111</strain>
    </source>
</reference>
<gene>
    <name evidence="7" type="primary">murE</name>
    <name evidence="12" type="ORF">ACFPQ5_01935</name>
</gene>
<protein>
    <recommendedName>
        <fullName evidence="7">UDP-N-acetylmuramoyl-L-alanyl-D-glutamate--2,6-diaminopimelate ligase</fullName>
        <ecNumber evidence="7">6.3.2.13</ecNumber>
    </recommendedName>
    <alternativeName>
        <fullName evidence="7">Meso-A2pm-adding enzyme</fullName>
    </alternativeName>
    <alternativeName>
        <fullName evidence="7">Meso-diaminopimelate-adding enzyme</fullName>
    </alternativeName>
    <alternativeName>
        <fullName evidence="7">UDP-MurNAc-L-Ala-D-Glu:meso-diaminopimelate ligase</fullName>
    </alternativeName>
    <alternativeName>
        <fullName evidence="7">UDP-MurNAc-tripeptide synthetase</fullName>
    </alternativeName>
    <alternativeName>
        <fullName evidence="7">UDP-N-acetylmuramyl-tripeptide synthetase</fullName>
    </alternativeName>
</protein>
<keyword evidence="13" id="KW-1185">Reference proteome</keyword>
<evidence type="ECO:0000256" key="5">
    <source>
        <dbReference type="ARBA" id="ARBA00023306"/>
    </source>
</evidence>
<dbReference type="InterPro" id="IPR036565">
    <property type="entry name" value="Mur-like_cat_sf"/>
</dbReference>
<keyword evidence="6 7" id="KW-0961">Cell wall biogenesis/degradation</keyword>
<keyword evidence="7" id="KW-0963">Cytoplasm</keyword>
<evidence type="ECO:0000256" key="3">
    <source>
        <dbReference type="ARBA" id="ARBA00022960"/>
    </source>
</evidence>
<dbReference type="SUPFAM" id="SSF53623">
    <property type="entry name" value="MurD-like peptide ligases, catalytic domain"/>
    <property type="match status" value="1"/>
</dbReference>
<dbReference type="SUPFAM" id="SSF63418">
    <property type="entry name" value="MurE/MurF N-terminal domain"/>
    <property type="match status" value="1"/>
</dbReference>
<dbReference type="InterPro" id="IPR036615">
    <property type="entry name" value="Mur_ligase_C_dom_sf"/>
</dbReference>
<dbReference type="Proteomes" id="UP001596101">
    <property type="component" value="Unassembled WGS sequence"/>
</dbReference>
<evidence type="ECO:0000256" key="8">
    <source>
        <dbReference type="RuleBase" id="RU004135"/>
    </source>
</evidence>
<dbReference type="InterPro" id="IPR013221">
    <property type="entry name" value="Mur_ligase_cen"/>
</dbReference>
<feature type="binding site" evidence="7">
    <location>
        <position position="476"/>
    </location>
    <ligand>
        <name>meso-2,6-diaminopimelate</name>
        <dbReference type="ChEBI" id="CHEBI:57791"/>
    </ligand>
</feature>
<evidence type="ECO:0000256" key="7">
    <source>
        <dbReference type="HAMAP-Rule" id="MF_00208"/>
    </source>
</evidence>
<organism evidence="12 13">
    <name type="scientific">Massilia suwonensis</name>
    <dbReference type="NCBI Taxonomy" id="648895"/>
    <lineage>
        <taxon>Bacteria</taxon>
        <taxon>Pseudomonadati</taxon>
        <taxon>Pseudomonadota</taxon>
        <taxon>Betaproteobacteria</taxon>
        <taxon>Burkholderiales</taxon>
        <taxon>Oxalobacteraceae</taxon>
        <taxon>Telluria group</taxon>
        <taxon>Massilia</taxon>
    </lineage>
</organism>
<feature type="domain" description="Mur ligase C-terminal" evidence="10">
    <location>
        <begin position="351"/>
        <end position="478"/>
    </location>
</feature>
<dbReference type="RefSeq" id="WP_379751626.1">
    <property type="nucleotide sequence ID" value="NZ_JBHSMR010000001.1"/>
</dbReference>
<dbReference type="PANTHER" id="PTHR23135">
    <property type="entry name" value="MUR LIGASE FAMILY MEMBER"/>
    <property type="match status" value="1"/>
</dbReference>
<evidence type="ECO:0000313" key="13">
    <source>
        <dbReference type="Proteomes" id="UP001596101"/>
    </source>
</evidence>
<keyword evidence="3 7" id="KW-0133">Cell shape</keyword>
<comment type="function">
    <text evidence="7">Catalyzes the addition of meso-diaminopimelic acid to the nucleotide precursor UDP-N-acetylmuramoyl-L-alanyl-D-glutamate (UMAG) in the biosynthesis of bacterial cell-wall peptidoglycan.</text>
</comment>
<dbReference type="EC" id="6.3.2.13" evidence="7"/>
<comment type="pathway">
    <text evidence="7 8">Cell wall biogenesis; peptidoglycan biosynthesis.</text>
</comment>
<evidence type="ECO:0000259" key="10">
    <source>
        <dbReference type="Pfam" id="PF02875"/>
    </source>
</evidence>
<feature type="binding site" evidence="7">
    <location>
        <position position="30"/>
    </location>
    <ligand>
        <name>UDP-N-acetyl-alpha-D-muramoyl-L-alanyl-D-glutamate</name>
        <dbReference type="ChEBI" id="CHEBI:83900"/>
    </ligand>
</feature>
<feature type="binding site" evidence="7">
    <location>
        <position position="480"/>
    </location>
    <ligand>
        <name>meso-2,6-diaminopimelate</name>
        <dbReference type="ChEBI" id="CHEBI:57791"/>
    </ligand>
</feature>
<dbReference type="PANTHER" id="PTHR23135:SF4">
    <property type="entry name" value="UDP-N-ACETYLMURAMOYL-L-ALANYL-D-GLUTAMATE--2,6-DIAMINOPIMELATE LIGASE MURE HOMOLOG, CHLOROPLASTIC"/>
    <property type="match status" value="1"/>
</dbReference>
<accession>A0ABW0MGJ1</accession>
<evidence type="ECO:0000259" key="9">
    <source>
        <dbReference type="Pfam" id="PF01225"/>
    </source>
</evidence>
<dbReference type="Gene3D" id="3.90.190.20">
    <property type="entry name" value="Mur ligase, C-terminal domain"/>
    <property type="match status" value="1"/>
</dbReference>
<comment type="caution">
    <text evidence="12">The sequence shown here is derived from an EMBL/GenBank/DDBJ whole genome shotgun (WGS) entry which is preliminary data.</text>
</comment>
<feature type="binding site" evidence="7">
    <location>
        <position position="403"/>
    </location>
    <ligand>
        <name>meso-2,6-diaminopimelate</name>
        <dbReference type="ChEBI" id="CHEBI:57791"/>
    </ligand>
</feature>
<dbReference type="GO" id="GO:0008765">
    <property type="term" value="F:UDP-N-acetylmuramoylalanyl-D-glutamate-2,6-diaminopimelate ligase activity"/>
    <property type="evidence" value="ECO:0007669"/>
    <property type="project" value="UniProtKB-EC"/>
</dbReference>
<comment type="subcellular location">
    <subcellularLocation>
        <location evidence="7 8">Cytoplasm</location>
    </subcellularLocation>
</comment>
<keyword evidence="7 12" id="KW-0436">Ligase</keyword>
<name>A0ABW0MGJ1_9BURK</name>
<keyword evidence="7" id="KW-0547">Nucleotide-binding</keyword>
<evidence type="ECO:0000256" key="4">
    <source>
        <dbReference type="ARBA" id="ARBA00022984"/>
    </source>
</evidence>
<evidence type="ECO:0000259" key="11">
    <source>
        <dbReference type="Pfam" id="PF08245"/>
    </source>
</evidence>
<dbReference type="NCBIfam" id="NF001126">
    <property type="entry name" value="PRK00139.1-4"/>
    <property type="match status" value="1"/>
</dbReference>
<proteinExistence type="inferred from homology"/>
<feature type="binding site" evidence="7">
    <location>
        <position position="195"/>
    </location>
    <ligand>
        <name>UDP-N-acetyl-alpha-D-muramoyl-L-alanyl-D-glutamate</name>
        <dbReference type="ChEBI" id="CHEBI:83900"/>
    </ligand>
</feature>
<evidence type="ECO:0000256" key="6">
    <source>
        <dbReference type="ARBA" id="ARBA00023316"/>
    </source>
</evidence>
<comment type="catalytic activity">
    <reaction evidence="7">
        <text>UDP-N-acetyl-alpha-D-muramoyl-L-alanyl-D-glutamate + meso-2,6-diaminopimelate + ATP = UDP-N-acetyl-alpha-D-muramoyl-L-alanyl-gamma-D-glutamyl-meso-2,6-diaminopimelate + ADP + phosphate + H(+)</text>
        <dbReference type="Rhea" id="RHEA:23676"/>
        <dbReference type="ChEBI" id="CHEBI:15378"/>
        <dbReference type="ChEBI" id="CHEBI:30616"/>
        <dbReference type="ChEBI" id="CHEBI:43474"/>
        <dbReference type="ChEBI" id="CHEBI:57791"/>
        <dbReference type="ChEBI" id="CHEBI:83900"/>
        <dbReference type="ChEBI" id="CHEBI:83905"/>
        <dbReference type="ChEBI" id="CHEBI:456216"/>
        <dbReference type="EC" id="6.3.2.13"/>
    </reaction>
</comment>
<dbReference type="InterPro" id="IPR004101">
    <property type="entry name" value="Mur_ligase_C"/>
</dbReference>
<dbReference type="NCBIfam" id="TIGR01085">
    <property type="entry name" value="murE"/>
    <property type="match status" value="1"/>
</dbReference>
<dbReference type="InterPro" id="IPR035911">
    <property type="entry name" value="MurE/MurF_N"/>
</dbReference>
<keyword evidence="4 7" id="KW-0573">Peptidoglycan synthesis</keyword>
<dbReference type="Pfam" id="PF01225">
    <property type="entry name" value="Mur_ligase"/>
    <property type="match status" value="1"/>
</dbReference>
<comment type="cofactor">
    <cofactor evidence="7">
        <name>Mg(2+)</name>
        <dbReference type="ChEBI" id="CHEBI:18420"/>
    </cofactor>
</comment>
<evidence type="ECO:0000256" key="2">
    <source>
        <dbReference type="ARBA" id="ARBA00022618"/>
    </source>
</evidence>
<dbReference type="InterPro" id="IPR005761">
    <property type="entry name" value="UDP-N-AcMur-Glu-dNH2Pim_ligase"/>
</dbReference>
<feature type="binding site" evidence="7">
    <location>
        <position position="187"/>
    </location>
    <ligand>
        <name>UDP-N-acetyl-alpha-D-muramoyl-L-alanyl-D-glutamate</name>
        <dbReference type="ChEBI" id="CHEBI:83900"/>
    </ligand>
</feature>
<evidence type="ECO:0000313" key="12">
    <source>
        <dbReference type="EMBL" id="MFC5476934.1"/>
    </source>
</evidence>
<dbReference type="EMBL" id="JBHSMR010000001">
    <property type="protein sequence ID" value="MFC5476934.1"/>
    <property type="molecule type" value="Genomic_DNA"/>
</dbReference>
<feature type="binding site" evidence="7">
    <location>
        <begin position="426"/>
        <end position="429"/>
    </location>
    <ligand>
        <name>meso-2,6-diaminopimelate</name>
        <dbReference type="ChEBI" id="CHEBI:57791"/>
    </ligand>
</feature>
<feature type="domain" description="Mur ligase N-terminal catalytic" evidence="9">
    <location>
        <begin position="28"/>
        <end position="95"/>
    </location>
</feature>
<feature type="domain" description="Mur ligase central" evidence="11">
    <location>
        <begin position="111"/>
        <end position="328"/>
    </location>
</feature>
<dbReference type="HAMAP" id="MF_00208">
    <property type="entry name" value="MurE"/>
    <property type="match status" value="1"/>
</dbReference>
<dbReference type="Pfam" id="PF02875">
    <property type="entry name" value="Mur_ligase_C"/>
    <property type="match status" value="1"/>
</dbReference>
<sequence length="512" mass="54408">MAANKSEISQRDVARWIVAAAPGGNLVSDSRQITAGDVFFAYPGETADGRRFIAQAVANGAVAVVHEARDFAWDEAIQVPHLAVPDLKAQAGMIAHSVLGQPDADMFTVGVTGTNGKTSCSVWLGQAFAKLGETAAVIGTLGVAMFKAGSEPEFNVTGYTTPDAVLLASRLAAVREARARVLAIEVSSIGLVEGRTAGLHFDVAIFTNLTRDHLDYHGTMEAYEAAKIKLFEWPELGTAVINLDDPAGQRLVKHLRATNPGLPITGYTLHDAAAQPAIEGVNILRASNKRSRPQGSEFQLETEQGSQLVKTQLVGHFNISNALAVLGALLAKGIELPRAIEAIEALVPAPGRMQQVGGQDAPLVVIDYAHTPDALEKTLHALRQVADERGGQLWCVFGCGGDRDPGKRPQMGAIAEGADQVIVTSDNPRSEEPGAIIAQIVAGMKTDRYQALEDRATAILAAVKQADKQDVILLAGKGHEPYQEIKGKKLPFSDADHATLALSARLTMMRTH</sequence>
<feature type="binding site" evidence="7">
    <location>
        <begin position="160"/>
        <end position="161"/>
    </location>
    <ligand>
        <name>UDP-N-acetyl-alpha-D-muramoyl-L-alanyl-D-glutamate</name>
        <dbReference type="ChEBI" id="CHEBI:83900"/>
    </ligand>
</feature>
<dbReference type="Pfam" id="PF08245">
    <property type="entry name" value="Mur_ligase_M"/>
    <property type="match status" value="1"/>
</dbReference>
<feature type="binding site" evidence="7">
    <location>
        <begin position="113"/>
        <end position="119"/>
    </location>
    <ligand>
        <name>ATP</name>
        <dbReference type="ChEBI" id="CHEBI:30616"/>
    </ligand>
</feature>
<dbReference type="SUPFAM" id="SSF53244">
    <property type="entry name" value="MurD-like peptide ligases, peptide-binding domain"/>
    <property type="match status" value="1"/>
</dbReference>
<comment type="PTM">
    <text evidence="7">Carboxylation is probably crucial for Mg(2+) binding and, consequently, for the gamma-phosphate positioning of ATP.</text>
</comment>
<dbReference type="Gene3D" id="3.40.1390.10">
    <property type="entry name" value="MurE/MurF, N-terminal domain"/>
    <property type="match status" value="1"/>
</dbReference>
<keyword evidence="7" id="KW-0460">Magnesium</keyword>
<keyword evidence="2 7" id="KW-0132">Cell division</keyword>
<keyword evidence="5 7" id="KW-0131">Cell cycle</keyword>
<dbReference type="InterPro" id="IPR000713">
    <property type="entry name" value="Mur_ligase_N"/>
</dbReference>
<comment type="similarity">
    <text evidence="1 7">Belongs to the MurCDEF family. MurE subfamily.</text>
</comment>
<dbReference type="Gene3D" id="3.40.1190.10">
    <property type="entry name" value="Mur-like, catalytic domain"/>
    <property type="match status" value="1"/>
</dbReference>
<evidence type="ECO:0000256" key="1">
    <source>
        <dbReference type="ARBA" id="ARBA00005898"/>
    </source>
</evidence>
<feature type="modified residue" description="N6-carboxylysine" evidence="7">
    <location>
        <position position="227"/>
    </location>
</feature>